<dbReference type="STRING" id="860235.AOZ06_18225"/>
<dbReference type="InterPro" id="IPR013113">
    <property type="entry name" value="SIP_FAD-bd"/>
</dbReference>
<organism evidence="2 3">
    <name type="scientific">Kibdelosporangium phytohabitans</name>
    <dbReference type="NCBI Taxonomy" id="860235"/>
    <lineage>
        <taxon>Bacteria</taxon>
        <taxon>Bacillati</taxon>
        <taxon>Actinomycetota</taxon>
        <taxon>Actinomycetes</taxon>
        <taxon>Pseudonocardiales</taxon>
        <taxon>Pseudonocardiaceae</taxon>
        <taxon>Kibdelosporangium</taxon>
    </lineage>
</organism>
<dbReference type="PANTHER" id="PTHR30157:SF0">
    <property type="entry name" value="NADPH-DEPENDENT FERRIC-CHELATE REDUCTASE"/>
    <property type="match status" value="1"/>
</dbReference>
<dbReference type="CDD" id="cd06193">
    <property type="entry name" value="siderophore_interacting"/>
    <property type="match status" value="1"/>
</dbReference>
<dbReference type="InterPro" id="IPR039374">
    <property type="entry name" value="SIP_fam"/>
</dbReference>
<dbReference type="PANTHER" id="PTHR30157">
    <property type="entry name" value="FERRIC REDUCTASE, NADPH-DEPENDENT"/>
    <property type="match status" value="1"/>
</dbReference>
<dbReference type="AlphaFoldDB" id="A0A0N7F3G9"/>
<dbReference type="Pfam" id="PF08021">
    <property type="entry name" value="FAD_binding_9"/>
    <property type="match status" value="1"/>
</dbReference>
<keyword evidence="3" id="KW-1185">Reference proteome</keyword>
<protein>
    <submittedName>
        <fullName evidence="2">Siderophore-interacting protein</fullName>
    </submittedName>
</protein>
<accession>A0A0N7F3G9</accession>
<dbReference type="EMBL" id="CP012752">
    <property type="protein sequence ID" value="ALG08599.1"/>
    <property type="molecule type" value="Genomic_DNA"/>
</dbReference>
<evidence type="ECO:0000259" key="1">
    <source>
        <dbReference type="PROSITE" id="PS51384"/>
    </source>
</evidence>
<dbReference type="InterPro" id="IPR017927">
    <property type="entry name" value="FAD-bd_FR_type"/>
</dbReference>
<dbReference type="GO" id="GO:0016491">
    <property type="term" value="F:oxidoreductase activity"/>
    <property type="evidence" value="ECO:0007669"/>
    <property type="project" value="InterPro"/>
</dbReference>
<dbReference type="InterPro" id="IPR017938">
    <property type="entry name" value="Riboflavin_synthase-like_b-brl"/>
</dbReference>
<dbReference type="SUPFAM" id="SSF63380">
    <property type="entry name" value="Riboflavin synthase domain-like"/>
    <property type="match status" value="1"/>
</dbReference>
<dbReference type="OrthoDB" id="3291337at2"/>
<name>A0A0N7F3G9_9PSEU</name>
<evidence type="ECO:0000313" key="2">
    <source>
        <dbReference type="EMBL" id="ALG08599.1"/>
    </source>
</evidence>
<dbReference type="InterPro" id="IPR007037">
    <property type="entry name" value="SIP_rossman_dom"/>
</dbReference>
<dbReference type="Gene3D" id="3.40.50.80">
    <property type="entry name" value="Nucleotide-binding domain of ferredoxin-NADP reductase (FNR) module"/>
    <property type="match status" value="1"/>
</dbReference>
<dbReference type="PROSITE" id="PS51384">
    <property type="entry name" value="FAD_FR"/>
    <property type="match status" value="1"/>
</dbReference>
<gene>
    <name evidence="2" type="ORF">AOZ06_18225</name>
</gene>
<sequence>MTESLDGATATAVRQPRQQPMFVTVTAVRRLSERMARITLTGEEIVEFDYDGPDHLARVFFPVCEDFRLPVTEQWWPELQAMPVERRPVMRNYTVRRMDYARGEMDIDFVLHGDSGPASAWACAAKPGDRIGVLSDGAEYKPGDADWQLLIGDETAIPAIAGMLENLRTPAHTVFEVADELDVIDVAAPATWLYRGSGARGAEVLEALRGMTFPEGKPYVWVAGESTLATSVRRYLVNERSIDKKRIYFCGYWRADRPAYD</sequence>
<dbReference type="Proteomes" id="UP000063699">
    <property type="component" value="Chromosome"/>
</dbReference>
<dbReference type="Gene3D" id="2.40.30.10">
    <property type="entry name" value="Translation factors"/>
    <property type="match status" value="1"/>
</dbReference>
<dbReference type="KEGG" id="kphy:AOZ06_18225"/>
<proteinExistence type="predicted"/>
<reference evidence="2 3" key="1">
    <citation type="submission" date="2015-07" db="EMBL/GenBank/DDBJ databases">
        <title>Genome sequencing of Kibdelosporangium phytohabitans.</title>
        <authorList>
            <person name="Qin S."/>
            <person name="Xing K."/>
        </authorList>
    </citation>
    <scope>NUCLEOTIDE SEQUENCE [LARGE SCALE GENOMIC DNA]</scope>
    <source>
        <strain evidence="2 3">KLBMP1111</strain>
    </source>
</reference>
<evidence type="ECO:0000313" key="3">
    <source>
        <dbReference type="Proteomes" id="UP000063699"/>
    </source>
</evidence>
<feature type="domain" description="FAD-binding FR-type" evidence="1">
    <location>
        <begin position="18"/>
        <end position="146"/>
    </location>
</feature>
<dbReference type="Pfam" id="PF04954">
    <property type="entry name" value="SIP"/>
    <property type="match status" value="1"/>
</dbReference>
<dbReference type="InterPro" id="IPR039261">
    <property type="entry name" value="FNR_nucleotide-bd"/>
</dbReference>
<dbReference type="RefSeq" id="WP_054290506.1">
    <property type="nucleotide sequence ID" value="NZ_CP012752.1"/>
</dbReference>